<dbReference type="AlphaFoldDB" id="A0ABC8Z9D5"/>
<keyword evidence="7" id="KW-0812">Transmembrane</keyword>
<feature type="compositionally biased region" description="Polar residues" evidence="6">
    <location>
        <begin position="120"/>
        <end position="129"/>
    </location>
</feature>
<evidence type="ECO:0000256" key="2">
    <source>
        <dbReference type="ARBA" id="ARBA00004881"/>
    </source>
</evidence>
<dbReference type="Proteomes" id="UP001497457">
    <property type="component" value="Chromosome 18b"/>
</dbReference>
<feature type="compositionally biased region" description="Basic and acidic residues" evidence="6">
    <location>
        <begin position="103"/>
        <end position="119"/>
    </location>
</feature>
<evidence type="ECO:0000313" key="9">
    <source>
        <dbReference type="EMBL" id="CAL4957808.1"/>
    </source>
</evidence>
<evidence type="ECO:0000256" key="5">
    <source>
        <dbReference type="ARBA" id="ARBA00023180"/>
    </source>
</evidence>
<reference evidence="9 10" key="2">
    <citation type="submission" date="2024-10" db="EMBL/GenBank/DDBJ databases">
        <authorList>
            <person name="Ryan C."/>
        </authorList>
    </citation>
    <scope>NUCLEOTIDE SEQUENCE [LARGE SCALE GENOMIC DNA]</scope>
</reference>
<comment type="subcellular location">
    <subcellularLocation>
        <location evidence="1">Golgi apparatus membrane</location>
        <topology evidence="1">Single-pass type II membrane protein</topology>
    </subcellularLocation>
</comment>
<sequence>MGMDGGGGGKLPYSYAGVGHGDGKLVKSFSRVEPRKFGMGLVAGFLLVTCAYFSTAKFDAIHIAMTVSPISKDAAGIGSLVSGAADTSNSKQELDLGVQDRNALSKEGSKAEVLEKDDGNTSPSGTDSGRNAPLEETFVGDSGDGGGVGASSAAANPAAVGGGRDEVPAKDDDATTAAVLPPVSSEEAGNSTQESGVLEDEELQVQDEIAKPSSKKSNGSAAAVPTSSGNGSSASVVHSDPAVLPAPVQQIPPTTKEVKAVADQQIPAVPEVKQADSATPAREWKPLCDLTSNRRIDWCELDGDVRVLGANASVTLVAPPGADERTFREESWRIKPYPRKADPNAMHKIRVLTVQSVSSSEPPAAPACTERHEVPALVFSDRGYSGNYFHAYTDVILPLFLTARQYAGEVMLLVTDFQMWWIGKYLPVFKSISNYEPVDLDNDPRVRCFRHVQVGLTNHDDFSIDPRRAPNGYSMLDFTKFMRTTYGLPRDVAWPAVTAGAATNATASSSKPRLLLIARARTRRFVNTEEIVRGAEKVGFEVVVSEGEHEVAPFAELANTCDAIMGVHGAGLTNMVFLPTGGVVIQVVPLGGLEFVASYFRGPSRDMGHRYLEYRITPEESTLIDQFPRDHVIFTDPEGVKSKGWDSLKGAYLDKQDVRLNMKRFRPTLKKAISHLRKAKAN</sequence>
<evidence type="ECO:0000256" key="3">
    <source>
        <dbReference type="ARBA" id="ARBA00022676"/>
    </source>
</evidence>
<evidence type="ECO:0000313" key="10">
    <source>
        <dbReference type="Proteomes" id="UP001497457"/>
    </source>
</evidence>
<dbReference type="EMBL" id="OZ075128">
    <property type="protein sequence ID" value="CAL4957808.1"/>
    <property type="molecule type" value="Genomic_DNA"/>
</dbReference>
<keyword evidence="7" id="KW-0472">Membrane</keyword>
<gene>
    <name evidence="9" type="ORF">URODEC1_LOCUS42751</name>
</gene>
<dbReference type="GO" id="GO:0016763">
    <property type="term" value="F:pentosyltransferase activity"/>
    <property type="evidence" value="ECO:0007669"/>
    <property type="project" value="UniProtKB-ARBA"/>
</dbReference>
<dbReference type="PANTHER" id="PTHR20961">
    <property type="entry name" value="GLYCOSYLTRANSFERASE"/>
    <property type="match status" value="1"/>
</dbReference>
<dbReference type="Pfam" id="PF04577">
    <property type="entry name" value="Glyco_transf_61"/>
    <property type="match status" value="1"/>
</dbReference>
<feature type="transmembrane region" description="Helical" evidence="7">
    <location>
        <begin position="37"/>
        <end position="55"/>
    </location>
</feature>
<dbReference type="InterPro" id="IPR007657">
    <property type="entry name" value="Glycosyltransferase_61"/>
</dbReference>
<keyword evidence="7" id="KW-1133">Transmembrane helix</keyword>
<keyword evidence="5" id="KW-0325">Glycoprotein</keyword>
<feature type="compositionally biased region" description="Polar residues" evidence="6">
    <location>
        <begin position="215"/>
        <end position="236"/>
    </location>
</feature>
<feature type="region of interest" description="Disordered" evidence="6">
    <location>
        <begin position="82"/>
        <end position="238"/>
    </location>
</feature>
<feature type="compositionally biased region" description="Low complexity" evidence="6">
    <location>
        <begin position="150"/>
        <end position="159"/>
    </location>
</feature>
<proteinExistence type="predicted"/>
<evidence type="ECO:0000256" key="7">
    <source>
        <dbReference type="SAM" id="Phobius"/>
    </source>
</evidence>
<evidence type="ECO:0000259" key="8">
    <source>
        <dbReference type="Pfam" id="PF04577"/>
    </source>
</evidence>
<dbReference type="GO" id="GO:0000139">
    <property type="term" value="C:Golgi membrane"/>
    <property type="evidence" value="ECO:0007669"/>
    <property type="project" value="UniProtKB-SubCell"/>
</dbReference>
<dbReference type="InterPro" id="IPR049625">
    <property type="entry name" value="Glyco_transf_61_cat"/>
</dbReference>
<keyword evidence="4" id="KW-0808">Transferase</keyword>
<evidence type="ECO:0000256" key="6">
    <source>
        <dbReference type="SAM" id="MobiDB-lite"/>
    </source>
</evidence>
<feature type="domain" description="Glycosyltransferase 61 catalytic" evidence="8">
    <location>
        <begin position="493"/>
        <end position="585"/>
    </location>
</feature>
<name>A0ABC8Z9D5_9POAL</name>
<protein>
    <recommendedName>
        <fullName evidence="8">Glycosyltransferase 61 catalytic domain-containing protein</fullName>
    </recommendedName>
</protein>
<keyword evidence="3" id="KW-0328">Glycosyltransferase</keyword>
<evidence type="ECO:0000256" key="4">
    <source>
        <dbReference type="ARBA" id="ARBA00022679"/>
    </source>
</evidence>
<organism evidence="9 10">
    <name type="scientific">Urochloa decumbens</name>
    <dbReference type="NCBI Taxonomy" id="240449"/>
    <lineage>
        <taxon>Eukaryota</taxon>
        <taxon>Viridiplantae</taxon>
        <taxon>Streptophyta</taxon>
        <taxon>Embryophyta</taxon>
        <taxon>Tracheophyta</taxon>
        <taxon>Spermatophyta</taxon>
        <taxon>Magnoliopsida</taxon>
        <taxon>Liliopsida</taxon>
        <taxon>Poales</taxon>
        <taxon>Poaceae</taxon>
        <taxon>PACMAD clade</taxon>
        <taxon>Panicoideae</taxon>
        <taxon>Panicodae</taxon>
        <taxon>Paniceae</taxon>
        <taxon>Melinidinae</taxon>
        <taxon>Urochloa</taxon>
    </lineage>
</organism>
<reference evidence="10" key="1">
    <citation type="submission" date="2024-06" db="EMBL/GenBank/DDBJ databases">
        <authorList>
            <person name="Ryan C."/>
        </authorList>
    </citation>
    <scope>NUCLEOTIDE SEQUENCE [LARGE SCALE GENOMIC DNA]</scope>
</reference>
<dbReference type="PANTHER" id="PTHR20961:SF144">
    <property type="entry name" value="OS01G0119100 PROTEIN"/>
    <property type="match status" value="1"/>
</dbReference>
<evidence type="ECO:0000256" key="1">
    <source>
        <dbReference type="ARBA" id="ARBA00004323"/>
    </source>
</evidence>
<feature type="compositionally biased region" description="Basic and acidic residues" evidence="6">
    <location>
        <begin position="163"/>
        <end position="173"/>
    </location>
</feature>
<accession>A0ABC8Z9D5</accession>
<comment type="pathway">
    <text evidence="2">Glycan metabolism.</text>
</comment>
<keyword evidence="10" id="KW-1185">Reference proteome</keyword>